<reference evidence="2 3" key="1">
    <citation type="journal article" date="2016" name="Front. Microbiol.">
        <title>Genomic Resource of Rice Seed Associated Bacteria.</title>
        <authorList>
            <person name="Midha S."/>
            <person name="Bansal K."/>
            <person name="Sharma S."/>
            <person name="Kumar N."/>
            <person name="Patil P.P."/>
            <person name="Chaudhry V."/>
            <person name="Patil P.B."/>
        </authorList>
    </citation>
    <scope>NUCLEOTIDE SEQUENCE [LARGE SCALE GENOMIC DNA]</scope>
    <source>
        <strain evidence="2 3">RSA3</strain>
    </source>
</reference>
<dbReference type="GO" id="GO:0046872">
    <property type="term" value="F:metal ion binding"/>
    <property type="evidence" value="ECO:0007669"/>
    <property type="project" value="InterPro"/>
</dbReference>
<dbReference type="Gene3D" id="3.30.70.100">
    <property type="match status" value="1"/>
</dbReference>
<dbReference type="PATRIC" id="fig|2033.7.peg.807"/>
<organism evidence="2 3">
    <name type="scientific">Microbacterium testaceum</name>
    <name type="common">Aureobacterium testaceum</name>
    <name type="synonym">Brevibacterium testaceum</name>
    <dbReference type="NCBI Taxonomy" id="2033"/>
    <lineage>
        <taxon>Bacteria</taxon>
        <taxon>Bacillati</taxon>
        <taxon>Actinomycetota</taxon>
        <taxon>Actinomycetes</taxon>
        <taxon>Micrococcales</taxon>
        <taxon>Microbacteriaceae</taxon>
        <taxon>Microbacterium</taxon>
    </lineage>
</organism>
<dbReference type="InterPro" id="IPR006121">
    <property type="entry name" value="HMA_dom"/>
</dbReference>
<evidence type="ECO:0000313" key="2">
    <source>
        <dbReference type="EMBL" id="KTS13861.1"/>
    </source>
</evidence>
<dbReference type="EMBL" id="LDRV01000015">
    <property type="protein sequence ID" value="KTS13861.1"/>
    <property type="molecule type" value="Genomic_DNA"/>
</dbReference>
<protein>
    <recommendedName>
        <fullName evidence="1">HMA domain-containing protein</fullName>
    </recommendedName>
</protein>
<accession>A0A147FB94</accession>
<dbReference type="Proteomes" id="UP000072189">
    <property type="component" value="Unassembled WGS sequence"/>
</dbReference>
<name>A0A147FB94_MICTE</name>
<evidence type="ECO:0000259" key="1">
    <source>
        <dbReference type="PROSITE" id="PS50846"/>
    </source>
</evidence>
<dbReference type="SUPFAM" id="SSF55008">
    <property type="entry name" value="HMA, heavy metal-associated domain"/>
    <property type="match status" value="1"/>
</dbReference>
<dbReference type="Pfam" id="PF00403">
    <property type="entry name" value="HMA"/>
    <property type="match status" value="1"/>
</dbReference>
<gene>
    <name evidence="2" type="ORF">RSA3_02630</name>
</gene>
<feature type="domain" description="HMA" evidence="1">
    <location>
        <begin position="1"/>
        <end position="60"/>
    </location>
</feature>
<proteinExistence type="predicted"/>
<dbReference type="PROSITE" id="PS50846">
    <property type="entry name" value="HMA_2"/>
    <property type="match status" value="1"/>
</dbReference>
<dbReference type="InterPro" id="IPR036163">
    <property type="entry name" value="HMA_dom_sf"/>
</dbReference>
<comment type="caution">
    <text evidence="2">The sequence shown here is derived from an EMBL/GenBank/DDBJ whole genome shotgun (WGS) entry which is preliminary data.</text>
</comment>
<evidence type="ECO:0000313" key="3">
    <source>
        <dbReference type="Proteomes" id="UP000072189"/>
    </source>
</evidence>
<sequence length="61" mass="6228">MTCAHCVRAVTEELEALDGVEVAGIDLNVGGVSIVRIRSNGAAGDDELAAAIDEAGYALVR</sequence>
<dbReference type="CDD" id="cd00371">
    <property type="entry name" value="HMA"/>
    <property type="match status" value="1"/>
</dbReference>
<dbReference type="AlphaFoldDB" id="A0A147FB94"/>